<protein>
    <submittedName>
        <fullName evidence="3">Glycosyltransferase involved in cell wall biosynthesis</fullName>
    </submittedName>
</protein>
<evidence type="ECO:0000259" key="2">
    <source>
        <dbReference type="Pfam" id="PF00535"/>
    </source>
</evidence>
<dbReference type="InterPro" id="IPR029044">
    <property type="entry name" value="Nucleotide-diphossugar_trans"/>
</dbReference>
<proteinExistence type="inferred from homology"/>
<dbReference type="EMBL" id="JAUSWL010000002">
    <property type="protein sequence ID" value="MDQ0543010.1"/>
    <property type="molecule type" value="Genomic_DNA"/>
</dbReference>
<dbReference type="Pfam" id="PF00535">
    <property type="entry name" value="Glycos_transf_2"/>
    <property type="match status" value="1"/>
</dbReference>
<evidence type="ECO:0000313" key="3">
    <source>
        <dbReference type="EMBL" id="MDQ0543010.1"/>
    </source>
</evidence>
<dbReference type="AlphaFoldDB" id="A0AAJ1WVT0"/>
<dbReference type="SUPFAM" id="SSF53448">
    <property type="entry name" value="Nucleotide-diphospho-sugar transferases"/>
    <property type="match status" value="1"/>
</dbReference>
<dbReference type="InterPro" id="IPR011990">
    <property type="entry name" value="TPR-like_helical_dom_sf"/>
</dbReference>
<dbReference type="PANTHER" id="PTHR43630:SF2">
    <property type="entry name" value="GLYCOSYLTRANSFERASE"/>
    <property type="match status" value="1"/>
</dbReference>
<accession>A0AAJ1WVT0</accession>
<dbReference type="InterPro" id="IPR001173">
    <property type="entry name" value="Glyco_trans_2-like"/>
</dbReference>
<dbReference type="RefSeq" id="WP_230367016.1">
    <property type="nucleotide sequence ID" value="NZ_JAJALK010000008.1"/>
</dbReference>
<comment type="caution">
    <text evidence="3">The sequence shown here is derived from an EMBL/GenBank/DDBJ whole genome shotgun (WGS) entry which is preliminary data.</text>
</comment>
<gene>
    <name evidence="3" type="ORF">QO001_001928</name>
</gene>
<dbReference type="Gene3D" id="1.25.40.10">
    <property type="entry name" value="Tetratricopeptide repeat domain"/>
    <property type="match status" value="1"/>
</dbReference>
<dbReference type="Gene3D" id="3.90.550.10">
    <property type="entry name" value="Spore Coat Polysaccharide Biosynthesis Protein SpsA, Chain A"/>
    <property type="match status" value="1"/>
</dbReference>
<reference evidence="3" key="1">
    <citation type="submission" date="2023-07" db="EMBL/GenBank/DDBJ databases">
        <title>Genomic Encyclopedia of Type Strains, Phase IV (KMG-IV): sequencing the most valuable type-strain genomes for metagenomic binning, comparative biology and taxonomic classification.</title>
        <authorList>
            <person name="Goeker M."/>
        </authorList>
    </citation>
    <scope>NUCLEOTIDE SEQUENCE</scope>
    <source>
        <strain evidence="3">DSM 19569</strain>
    </source>
</reference>
<feature type="domain" description="Glycosyltransferase 2-like" evidence="2">
    <location>
        <begin position="1"/>
        <end position="85"/>
    </location>
</feature>
<dbReference type="Proteomes" id="UP001223420">
    <property type="component" value="Unassembled WGS sequence"/>
</dbReference>
<organism evidence="3 4">
    <name type="scientific">Methylobacterium brachiatum</name>
    <dbReference type="NCBI Taxonomy" id="269660"/>
    <lineage>
        <taxon>Bacteria</taxon>
        <taxon>Pseudomonadati</taxon>
        <taxon>Pseudomonadota</taxon>
        <taxon>Alphaproteobacteria</taxon>
        <taxon>Hyphomicrobiales</taxon>
        <taxon>Methylobacteriaceae</taxon>
        <taxon>Methylobacterium</taxon>
    </lineage>
</organism>
<comment type="similarity">
    <text evidence="1">Belongs to the glycosyltransferase 2 family. WaaE/KdtX subfamily.</text>
</comment>
<dbReference type="PANTHER" id="PTHR43630">
    <property type="entry name" value="POLY-BETA-1,6-N-ACETYL-D-GLUCOSAMINE SYNTHASE"/>
    <property type="match status" value="1"/>
</dbReference>
<name>A0AAJ1WVT0_9HYPH</name>
<evidence type="ECO:0000313" key="4">
    <source>
        <dbReference type="Proteomes" id="UP001223420"/>
    </source>
</evidence>
<dbReference type="SUPFAM" id="SSF48452">
    <property type="entry name" value="TPR-like"/>
    <property type="match status" value="1"/>
</dbReference>
<sequence>MIVKNEAPVIRRCLDSVKPVIDHWIIVDTGSTDGTQDIIRAAMADIPGTLVERPWVDFAYNRTEALDLARRHGDYTLVIDADDELIIPDTELPVAPGFAMPDLDAPGYDMQIHDTNLHYPRTQLFNNNFPWHYRGVLHEIAQCKTPVWTGKLPIAMRRGHDGARRRDENTYVRDAEVFEKALKTEKDPFLISRYTFYLANSYRDCGEIRKSIELYLKRTELGFWTEEIYISFMNAALLMESLDHPFDDVIATLDKAIAVNPRRVEARWHACRYCQDKKRYVEAYHYAEPGLELPVPSDGLFLRPWMYNYGLQDKFAVIAFNTGQYRACLSACLATLGCPDFPHENRLERVSLARKALAKMVDPAWGANHSAFTSVFEPNWHFSD</sequence>
<evidence type="ECO:0000256" key="1">
    <source>
        <dbReference type="ARBA" id="ARBA00038494"/>
    </source>
</evidence>